<gene>
    <name evidence="3" type="ORF">D1832_10810</name>
</gene>
<dbReference type="EMBL" id="QWLM01000012">
    <property type="protein sequence ID" value="RHW44983.1"/>
    <property type="molecule type" value="Genomic_DNA"/>
</dbReference>
<dbReference type="InterPro" id="IPR051324">
    <property type="entry name" value="Stress/Tellurium_Resist"/>
</dbReference>
<feature type="domain" description="TerD" evidence="2">
    <location>
        <begin position="6"/>
        <end position="176"/>
    </location>
</feature>
<proteinExistence type="inferred from homology"/>
<dbReference type="RefSeq" id="WP_118913967.1">
    <property type="nucleotide sequence ID" value="NZ_CBCRVH010000022.1"/>
</dbReference>
<comment type="similarity">
    <text evidence="1">Belongs to the CAPAB/TerDEXZ family.</text>
</comment>
<sequence>MADTTNLAPGDGLPLGPDAGVRVLSIDVRWNTGTETALSERIGLAAMPLVRDRVESREHVVHSNQPATPDETTRLGASNGVVEVDLAAAPADVERVVVLAFVHPRANASKRTLDEVSDLSITFRDDASGREIARTDNLARAIGPVTAAAVAEVVRDGDGWRVNVSARGFEAGLDGALQQAGSRL</sequence>
<dbReference type="PANTHER" id="PTHR32097:SF4">
    <property type="entry name" value="GENERAL STRESS PROTEIN 16U"/>
    <property type="match status" value="1"/>
</dbReference>
<dbReference type="Pfam" id="PF02342">
    <property type="entry name" value="TerD"/>
    <property type="match status" value="1"/>
</dbReference>
<evidence type="ECO:0000313" key="4">
    <source>
        <dbReference type="Proteomes" id="UP000285376"/>
    </source>
</evidence>
<reference evidence="3 4" key="1">
    <citation type="submission" date="2018-08" db="EMBL/GenBank/DDBJ databases">
        <title>Whole genome sequence analysis of Dermacoccus abyssi bacteria isolated from Deep Mariana trench Micromonospora spp reveals genes involved in the environmental adaptation and production of secondary metabolites.</title>
        <authorList>
            <person name="Abdel-Mageed W.M."/>
            <person name="Lehri B."/>
            <person name="Nouioui I."/>
            <person name="Goodfellow I."/>
            <person name="Jaspars M."/>
            <person name="Karlyshev A."/>
        </authorList>
    </citation>
    <scope>NUCLEOTIDE SEQUENCE [LARGE SCALE GENOMIC DNA]</scope>
    <source>
        <strain evidence="3 4">MT1.1</strain>
    </source>
</reference>
<dbReference type="Gene3D" id="2.60.60.30">
    <property type="entry name" value="sav2460 like domains"/>
    <property type="match status" value="1"/>
</dbReference>
<evidence type="ECO:0000313" key="3">
    <source>
        <dbReference type="EMBL" id="RHW44983.1"/>
    </source>
</evidence>
<dbReference type="InterPro" id="IPR003325">
    <property type="entry name" value="TerD"/>
</dbReference>
<accession>A0A417Z2X2</accession>
<dbReference type="Proteomes" id="UP000285376">
    <property type="component" value="Unassembled WGS sequence"/>
</dbReference>
<dbReference type="AlphaFoldDB" id="A0A417Z2X2"/>
<organism evidence="3 4">
    <name type="scientific">Dermacoccus abyssi</name>
    <dbReference type="NCBI Taxonomy" id="322596"/>
    <lineage>
        <taxon>Bacteria</taxon>
        <taxon>Bacillati</taxon>
        <taxon>Actinomycetota</taxon>
        <taxon>Actinomycetes</taxon>
        <taxon>Micrococcales</taxon>
        <taxon>Dermacoccaceae</taxon>
        <taxon>Dermacoccus</taxon>
    </lineage>
</organism>
<dbReference type="PANTHER" id="PTHR32097">
    <property type="entry name" value="CAMP-BINDING PROTEIN 1-RELATED"/>
    <property type="match status" value="1"/>
</dbReference>
<evidence type="ECO:0000259" key="2">
    <source>
        <dbReference type="Pfam" id="PF02342"/>
    </source>
</evidence>
<protein>
    <recommendedName>
        <fullName evidence="2">TerD domain-containing protein</fullName>
    </recommendedName>
</protein>
<comment type="caution">
    <text evidence="3">The sequence shown here is derived from an EMBL/GenBank/DDBJ whole genome shotgun (WGS) entry which is preliminary data.</text>
</comment>
<name>A0A417Z2X2_9MICO</name>
<evidence type="ECO:0000256" key="1">
    <source>
        <dbReference type="ARBA" id="ARBA00008775"/>
    </source>
</evidence>